<organism evidence="1 2">
    <name type="scientific">Elysia crispata</name>
    <name type="common">lettuce slug</name>
    <dbReference type="NCBI Taxonomy" id="231223"/>
    <lineage>
        <taxon>Eukaryota</taxon>
        <taxon>Metazoa</taxon>
        <taxon>Spiralia</taxon>
        <taxon>Lophotrochozoa</taxon>
        <taxon>Mollusca</taxon>
        <taxon>Gastropoda</taxon>
        <taxon>Heterobranchia</taxon>
        <taxon>Euthyneura</taxon>
        <taxon>Panpulmonata</taxon>
        <taxon>Sacoglossa</taxon>
        <taxon>Placobranchoidea</taxon>
        <taxon>Plakobranchidae</taxon>
        <taxon>Elysia</taxon>
    </lineage>
</organism>
<comment type="caution">
    <text evidence="1">The sequence shown here is derived from an EMBL/GenBank/DDBJ whole genome shotgun (WGS) entry which is preliminary data.</text>
</comment>
<keyword evidence="2" id="KW-1185">Reference proteome</keyword>
<accession>A0AAE1DA83</accession>
<proteinExistence type="predicted"/>
<reference evidence="1" key="1">
    <citation type="journal article" date="2023" name="G3 (Bethesda)">
        <title>A reference genome for the long-term kleptoplast-retaining sea slug Elysia crispata morphotype clarki.</title>
        <authorList>
            <person name="Eastman K.E."/>
            <person name="Pendleton A.L."/>
            <person name="Shaikh M.A."/>
            <person name="Suttiyut T."/>
            <person name="Ogas R."/>
            <person name="Tomko P."/>
            <person name="Gavelis G."/>
            <person name="Widhalm J.R."/>
            <person name="Wisecaver J.H."/>
        </authorList>
    </citation>
    <scope>NUCLEOTIDE SEQUENCE</scope>
    <source>
        <strain evidence="1">ECLA1</strain>
    </source>
</reference>
<dbReference type="EMBL" id="JAWDGP010004617">
    <property type="protein sequence ID" value="KAK3763007.1"/>
    <property type="molecule type" value="Genomic_DNA"/>
</dbReference>
<dbReference type="Proteomes" id="UP001283361">
    <property type="component" value="Unassembled WGS sequence"/>
</dbReference>
<evidence type="ECO:0000313" key="1">
    <source>
        <dbReference type="EMBL" id="KAK3763007.1"/>
    </source>
</evidence>
<evidence type="ECO:0000313" key="2">
    <source>
        <dbReference type="Proteomes" id="UP001283361"/>
    </source>
</evidence>
<dbReference type="AlphaFoldDB" id="A0AAE1DA83"/>
<sequence length="128" mass="14155">MHRKVIFLLEWDTDIISGGEIRLKELLNSQSQEILTCVSCLFTFAKVSSSLKRAKEMGGAGRRGRRKERFPAIADADAANADIVVGLWIEINTEGKKTFAVSCKKFNSEREEVKNYGEKNDAITGGGS</sequence>
<protein>
    <submittedName>
        <fullName evidence="1">Uncharacterized protein</fullName>
    </submittedName>
</protein>
<gene>
    <name evidence="1" type="ORF">RRG08_026920</name>
</gene>
<name>A0AAE1DA83_9GAST</name>